<accession>A0A177NP20</accession>
<name>A0A177NP20_9GAMM</name>
<dbReference type="PROSITE" id="PS51257">
    <property type="entry name" value="PROKAR_LIPOPROTEIN"/>
    <property type="match status" value="1"/>
</dbReference>
<sequence length="102" mass="10974">MINRKSWLAASLSLSLGGCAAWAVTQDALVDRTAHALGLEKNQFKIENRVDDGVTTRYSVKTDSGQQYNCYVGGSISVLGRMVSEAICSKKGEPARNPLLGQ</sequence>
<keyword evidence="1" id="KW-0732">Signal</keyword>
<dbReference type="Proteomes" id="UP000077857">
    <property type="component" value="Unassembled WGS sequence"/>
</dbReference>
<reference evidence="2 3" key="1">
    <citation type="submission" date="2016-03" db="EMBL/GenBank/DDBJ databases">
        <authorList>
            <person name="Ploux O."/>
        </authorList>
    </citation>
    <scope>NUCLEOTIDE SEQUENCE [LARGE SCALE GENOMIC DNA]</scope>
    <source>
        <strain evidence="2 3">R-45378</strain>
    </source>
</reference>
<dbReference type="RefSeq" id="WP_064039444.1">
    <property type="nucleotide sequence ID" value="NZ_LUUJ01000047.1"/>
</dbReference>
<evidence type="ECO:0000313" key="3">
    <source>
        <dbReference type="Proteomes" id="UP000077857"/>
    </source>
</evidence>
<comment type="caution">
    <text evidence="2">The sequence shown here is derived from an EMBL/GenBank/DDBJ whole genome shotgun (WGS) entry which is preliminary data.</text>
</comment>
<evidence type="ECO:0000256" key="1">
    <source>
        <dbReference type="SAM" id="SignalP"/>
    </source>
</evidence>
<feature type="signal peptide" evidence="1">
    <location>
        <begin position="1"/>
        <end position="23"/>
    </location>
</feature>
<evidence type="ECO:0008006" key="4">
    <source>
        <dbReference type="Google" id="ProtNLM"/>
    </source>
</evidence>
<organism evidence="2 3">
    <name type="scientific">Methylomonas koyamae</name>
    <dbReference type="NCBI Taxonomy" id="702114"/>
    <lineage>
        <taxon>Bacteria</taxon>
        <taxon>Pseudomonadati</taxon>
        <taxon>Pseudomonadota</taxon>
        <taxon>Gammaproteobacteria</taxon>
        <taxon>Methylococcales</taxon>
        <taxon>Methylococcaceae</taxon>
        <taxon>Methylomonas</taxon>
    </lineage>
</organism>
<dbReference type="EMBL" id="LUUJ01000047">
    <property type="protein sequence ID" value="OAI19602.1"/>
    <property type="molecule type" value="Genomic_DNA"/>
</dbReference>
<evidence type="ECO:0000313" key="2">
    <source>
        <dbReference type="EMBL" id="OAI19602.1"/>
    </source>
</evidence>
<dbReference type="OrthoDB" id="6893199at2"/>
<proteinExistence type="predicted"/>
<dbReference type="AlphaFoldDB" id="A0A177NP20"/>
<gene>
    <name evidence="2" type="ORF">A1507_06645</name>
</gene>
<protein>
    <recommendedName>
        <fullName evidence="4">Lipoprotein</fullName>
    </recommendedName>
</protein>
<feature type="chain" id="PRO_5008069395" description="Lipoprotein" evidence="1">
    <location>
        <begin position="24"/>
        <end position="102"/>
    </location>
</feature>